<dbReference type="Proteomes" id="UP001457282">
    <property type="component" value="Unassembled WGS sequence"/>
</dbReference>
<organism evidence="2 3">
    <name type="scientific">Rubus argutus</name>
    <name type="common">Southern blackberry</name>
    <dbReference type="NCBI Taxonomy" id="59490"/>
    <lineage>
        <taxon>Eukaryota</taxon>
        <taxon>Viridiplantae</taxon>
        <taxon>Streptophyta</taxon>
        <taxon>Embryophyta</taxon>
        <taxon>Tracheophyta</taxon>
        <taxon>Spermatophyta</taxon>
        <taxon>Magnoliopsida</taxon>
        <taxon>eudicotyledons</taxon>
        <taxon>Gunneridae</taxon>
        <taxon>Pentapetalae</taxon>
        <taxon>rosids</taxon>
        <taxon>fabids</taxon>
        <taxon>Rosales</taxon>
        <taxon>Rosaceae</taxon>
        <taxon>Rosoideae</taxon>
        <taxon>Rosoideae incertae sedis</taxon>
        <taxon>Rubus</taxon>
    </lineage>
</organism>
<evidence type="ECO:0000256" key="1">
    <source>
        <dbReference type="SAM" id="MobiDB-lite"/>
    </source>
</evidence>
<protein>
    <submittedName>
        <fullName evidence="2">Uncharacterized protein</fullName>
    </submittedName>
</protein>
<name>A0AAW1WGR4_RUBAR</name>
<keyword evidence="3" id="KW-1185">Reference proteome</keyword>
<proteinExistence type="predicted"/>
<evidence type="ECO:0000313" key="3">
    <source>
        <dbReference type="Proteomes" id="UP001457282"/>
    </source>
</evidence>
<evidence type="ECO:0000313" key="2">
    <source>
        <dbReference type="EMBL" id="KAK9923881.1"/>
    </source>
</evidence>
<sequence length="91" mass="10207">MQAKLVLGWRSSSAGGASACCAKKLRLVTTKAPNRAAVHGRKRPISEKIINEEEVKMEIQKERQEKLEKRKEVEKTLDSQLNLPDKVIPPS</sequence>
<reference evidence="2 3" key="1">
    <citation type="journal article" date="2023" name="G3 (Bethesda)">
        <title>A chromosome-length genome assembly and annotation of blackberry (Rubus argutus, cv. 'Hillquist').</title>
        <authorList>
            <person name="Bruna T."/>
            <person name="Aryal R."/>
            <person name="Dudchenko O."/>
            <person name="Sargent D.J."/>
            <person name="Mead D."/>
            <person name="Buti M."/>
            <person name="Cavallini A."/>
            <person name="Hytonen T."/>
            <person name="Andres J."/>
            <person name="Pham M."/>
            <person name="Weisz D."/>
            <person name="Mascagni F."/>
            <person name="Usai G."/>
            <person name="Natali L."/>
            <person name="Bassil N."/>
            <person name="Fernandez G.E."/>
            <person name="Lomsadze A."/>
            <person name="Armour M."/>
            <person name="Olukolu B."/>
            <person name="Poorten T."/>
            <person name="Britton C."/>
            <person name="Davik J."/>
            <person name="Ashrafi H."/>
            <person name="Aiden E.L."/>
            <person name="Borodovsky M."/>
            <person name="Worthington M."/>
        </authorList>
    </citation>
    <scope>NUCLEOTIDE SEQUENCE [LARGE SCALE GENOMIC DNA]</scope>
    <source>
        <strain evidence="2">PI 553951</strain>
    </source>
</reference>
<feature type="region of interest" description="Disordered" evidence="1">
    <location>
        <begin position="70"/>
        <end position="91"/>
    </location>
</feature>
<comment type="caution">
    <text evidence="2">The sequence shown here is derived from an EMBL/GenBank/DDBJ whole genome shotgun (WGS) entry which is preliminary data.</text>
</comment>
<gene>
    <name evidence="2" type="ORF">M0R45_032279</name>
</gene>
<dbReference type="AlphaFoldDB" id="A0AAW1WGR4"/>
<dbReference type="EMBL" id="JBEDUW010000006">
    <property type="protein sequence ID" value="KAK9923881.1"/>
    <property type="molecule type" value="Genomic_DNA"/>
</dbReference>
<accession>A0AAW1WGR4</accession>